<dbReference type="AlphaFoldDB" id="A0A1X6YII7"/>
<evidence type="ECO:0000313" key="3">
    <source>
        <dbReference type="Proteomes" id="UP000193207"/>
    </source>
</evidence>
<proteinExistence type="predicted"/>
<evidence type="ECO:0000313" key="2">
    <source>
        <dbReference type="EMBL" id="SLN22377.1"/>
    </source>
</evidence>
<organism evidence="2 3">
    <name type="scientific">Roseovarius halotolerans</name>
    <dbReference type="NCBI Taxonomy" id="505353"/>
    <lineage>
        <taxon>Bacteria</taxon>
        <taxon>Pseudomonadati</taxon>
        <taxon>Pseudomonadota</taxon>
        <taxon>Alphaproteobacteria</taxon>
        <taxon>Rhodobacterales</taxon>
        <taxon>Roseobacteraceae</taxon>
        <taxon>Roseovarius</taxon>
    </lineage>
</organism>
<keyword evidence="3" id="KW-1185">Reference proteome</keyword>
<name>A0A1X6YII7_9RHOB</name>
<dbReference type="EMBL" id="FWFU01000001">
    <property type="protein sequence ID" value="SLN22377.1"/>
    <property type="molecule type" value="Genomic_DNA"/>
</dbReference>
<accession>A0A1X6YII7</accession>
<reference evidence="2 3" key="1">
    <citation type="submission" date="2017-03" db="EMBL/GenBank/DDBJ databases">
        <authorList>
            <person name="Afonso C.L."/>
            <person name="Miller P.J."/>
            <person name="Scott M.A."/>
            <person name="Spackman E."/>
            <person name="Goraichik I."/>
            <person name="Dimitrov K.M."/>
            <person name="Suarez D.L."/>
            <person name="Swayne D.E."/>
        </authorList>
    </citation>
    <scope>NUCLEOTIDE SEQUENCE [LARGE SCALE GENOMIC DNA]</scope>
    <source>
        <strain evidence="2 3">CECT 8110</strain>
    </source>
</reference>
<sequence>MEALPIILGLVAVAALVAALARSRAVSERKSPRGCEPGQGDQLVDIGYASGGSGGGHGGVIRVTRDPQQYARAFVPSRALKADRNTKD</sequence>
<gene>
    <name evidence="2" type="ORF">ROH8110_00859</name>
</gene>
<evidence type="ECO:0000256" key="1">
    <source>
        <dbReference type="SAM" id="MobiDB-lite"/>
    </source>
</evidence>
<dbReference type="Proteomes" id="UP000193207">
    <property type="component" value="Unassembled WGS sequence"/>
</dbReference>
<dbReference type="RefSeq" id="WP_085816462.1">
    <property type="nucleotide sequence ID" value="NZ_FWFU01000001.1"/>
</dbReference>
<feature type="region of interest" description="Disordered" evidence="1">
    <location>
        <begin position="25"/>
        <end position="48"/>
    </location>
</feature>
<protein>
    <submittedName>
        <fullName evidence="2">Uncharacterized protein</fullName>
    </submittedName>
</protein>